<evidence type="ECO:0000256" key="10">
    <source>
        <dbReference type="ARBA" id="ARBA00031021"/>
    </source>
</evidence>
<dbReference type="SUPFAM" id="SSF81524">
    <property type="entry name" value="14 kDa protein of cytochrome bc1 complex (Ubiquinol-cytochrome c reductase)"/>
    <property type="match status" value="1"/>
</dbReference>
<keyword evidence="4" id="KW-0813">Transport</keyword>
<keyword evidence="5" id="KW-0679">Respiratory chain</keyword>
<protein>
    <recommendedName>
        <fullName evidence="3">Cytochrome b-c1 complex subunit 7</fullName>
    </recommendedName>
    <alternativeName>
        <fullName evidence="11">Complex III subunit 7</fullName>
    </alternativeName>
    <alternativeName>
        <fullName evidence="10">Complex III subunit VII</fullName>
    </alternativeName>
    <alternativeName>
        <fullName evidence="12">Ubiquinol-cytochrome c reductase complex 14 kDa protein</fullName>
    </alternativeName>
</protein>
<dbReference type="PANTHER" id="PTHR12022:SF0">
    <property type="entry name" value="CYTOCHROME B-C1 COMPLEX SUBUNIT 7"/>
    <property type="match status" value="1"/>
</dbReference>
<keyword evidence="9" id="KW-0472">Membrane</keyword>
<dbReference type="AlphaFoldDB" id="A0A9P0Q670"/>
<evidence type="ECO:0000256" key="9">
    <source>
        <dbReference type="ARBA" id="ARBA00023136"/>
    </source>
</evidence>
<evidence type="ECO:0000313" key="15">
    <source>
        <dbReference type="EMBL" id="CAH2012434.1"/>
    </source>
</evidence>
<keyword evidence="16" id="KW-1185">Reference proteome</keyword>
<keyword evidence="7" id="KW-0249">Electron transport</keyword>
<evidence type="ECO:0000256" key="12">
    <source>
        <dbReference type="ARBA" id="ARBA00032927"/>
    </source>
</evidence>
<organism evidence="15 16">
    <name type="scientific">Acanthoscelides obtectus</name>
    <name type="common">Bean weevil</name>
    <name type="synonym">Bruchus obtectus</name>
    <dbReference type="NCBI Taxonomy" id="200917"/>
    <lineage>
        <taxon>Eukaryota</taxon>
        <taxon>Metazoa</taxon>
        <taxon>Ecdysozoa</taxon>
        <taxon>Arthropoda</taxon>
        <taxon>Hexapoda</taxon>
        <taxon>Insecta</taxon>
        <taxon>Pterygota</taxon>
        <taxon>Neoptera</taxon>
        <taxon>Endopterygota</taxon>
        <taxon>Coleoptera</taxon>
        <taxon>Polyphaga</taxon>
        <taxon>Cucujiformia</taxon>
        <taxon>Chrysomeloidea</taxon>
        <taxon>Chrysomelidae</taxon>
        <taxon>Bruchinae</taxon>
        <taxon>Bruchini</taxon>
        <taxon>Acanthoscelides</taxon>
    </lineage>
</organism>
<gene>
    <name evidence="15" type="ORF">ACAOBT_LOCUS32840</name>
</gene>
<dbReference type="PANTHER" id="PTHR12022">
    <property type="entry name" value="UBIQUINOL-CYTOCHROME C REDUCTASE COMPLEX 14 KD PROTEIN"/>
    <property type="match status" value="1"/>
</dbReference>
<comment type="subunit">
    <text evidence="14">Component of the ubiquinol-cytochrome c oxidoreductase (cytochrome b-c1 complex, complex III, CIII), a multisubunit enzyme composed of 11 subunits. The complex is composed of 3 respiratory subunits cytochrome b, cytochrome c1 and Rieske protein UQCRFS1, 2 core protein subunits UQCRC1/QCR1 and UQCRC2/QCR2, and 6 low-molecular weight protein subunits UQCRH/QCR6, UQCRB/QCR7, UQCRQ/QCR8, UQCR10/QCR9, UQCR11/QCR10 and subunit 9, the cleavage product of Rieske protein UQCRFS1. The complex exists as an obligatory dimer and forms supercomplexes (SCs) in the inner mitochondrial membrane with NADH-ubiquinone oxidoreductase (complex I, CI) and cytochrome c oxidase (complex IV, CIV), resulting in different assemblies (supercomplex SCI(1)III(2)IV(1) and megacomplex MCI(2)III(2)IV(2)).</text>
</comment>
<evidence type="ECO:0000256" key="14">
    <source>
        <dbReference type="ARBA" id="ARBA00046393"/>
    </source>
</evidence>
<comment type="similarity">
    <text evidence="2">Belongs to the UQCRB/QCR7 family.</text>
</comment>
<proteinExistence type="inferred from homology"/>
<evidence type="ECO:0000256" key="3">
    <source>
        <dbReference type="ARBA" id="ARBA00016323"/>
    </source>
</evidence>
<sequence>MSRQRVDVFPFVKNDKCHRQICHVSTYVKILSKTTLPDYLIDSYIHSKRTPSNSGEQRNGCKFYSKAVHVQRPSKVGIQSSGFNKYGLWRDDLLYEDQDVAEALKRLDQKTVDERNYRILRATQLSLQKDILPKEQWTKLEEDKLYLTPLVNDVIKEREEREEWNKNH</sequence>
<comment type="subunit">
    <text evidence="13">Component of the ubiquinol-cytochrome c oxidoreductase (cytochrome b-c1 complex, complex III, CIII), a multisubunit enzyme composed of 3 respiratory subunits cytochrome b, cytochrome c1 and Rieske protein, 2 core protein subunits, and additional low-molecular weight protein subunits. The complex exists as an obligatory dimer and forms supercomplexes (SCs) in the inner mitochondrial membrane with cytochrome c oxidase (complex IV, CIV).</text>
</comment>
<dbReference type="FunFam" id="1.10.1090.10:FF:000001">
    <property type="entry name" value="Cytochrome b-c1 complex subunit 7"/>
    <property type="match status" value="1"/>
</dbReference>
<dbReference type="Pfam" id="PF02271">
    <property type="entry name" value="UCR_14kD"/>
    <property type="match status" value="1"/>
</dbReference>
<evidence type="ECO:0000256" key="2">
    <source>
        <dbReference type="ARBA" id="ARBA00008554"/>
    </source>
</evidence>
<dbReference type="InterPro" id="IPR036544">
    <property type="entry name" value="QCR7_sf"/>
</dbReference>
<evidence type="ECO:0000256" key="6">
    <source>
        <dbReference type="ARBA" id="ARBA00022792"/>
    </source>
</evidence>
<dbReference type="GO" id="GO:0005743">
    <property type="term" value="C:mitochondrial inner membrane"/>
    <property type="evidence" value="ECO:0007669"/>
    <property type="project" value="UniProtKB-SubCell"/>
</dbReference>
<accession>A0A9P0Q670</accession>
<dbReference type="Gene3D" id="1.10.1090.10">
    <property type="entry name" value="Cytochrome b-c1 complex subunit 7"/>
    <property type="match status" value="1"/>
</dbReference>
<evidence type="ECO:0000256" key="4">
    <source>
        <dbReference type="ARBA" id="ARBA00022448"/>
    </source>
</evidence>
<reference evidence="15" key="1">
    <citation type="submission" date="2022-03" db="EMBL/GenBank/DDBJ databases">
        <authorList>
            <person name="Sayadi A."/>
        </authorList>
    </citation>
    <scope>NUCLEOTIDE SEQUENCE</scope>
</reference>
<keyword evidence="8" id="KW-0496">Mitochondrion</keyword>
<evidence type="ECO:0000256" key="5">
    <source>
        <dbReference type="ARBA" id="ARBA00022660"/>
    </source>
</evidence>
<evidence type="ECO:0000256" key="13">
    <source>
        <dbReference type="ARBA" id="ARBA00038521"/>
    </source>
</evidence>
<dbReference type="OrthoDB" id="425749at2759"/>
<evidence type="ECO:0000256" key="7">
    <source>
        <dbReference type="ARBA" id="ARBA00022982"/>
    </source>
</evidence>
<keyword evidence="6" id="KW-0999">Mitochondrion inner membrane</keyword>
<dbReference type="GO" id="GO:0045275">
    <property type="term" value="C:respiratory chain complex III"/>
    <property type="evidence" value="ECO:0007669"/>
    <property type="project" value="InterPro"/>
</dbReference>
<evidence type="ECO:0000256" key="1">
    <source>
        <dbReference type="ARBA" id="ARBA00004443"/>
    </source>
</evidence>
<evidence type="ECO:0000256" key="11">
    <source>
        <dbReference type="ARBA" id="ARBA00031684"/>
    </source>
</evidence>
<evidence type="ECO:0000256" key="8">
    <source>
        <dbReference type="ARBA" id="ARBA00023128"/>
    </source>
</evidence>
<name>A0A9P0Q670_ACAOB</name>
<dbReference type="Proteomes" id="UP001152888">
    <property type="component" value="Unassembled WGS sequence"/>
</dbReference>
<evidence type="ECO:0000313" key="16">
    <source>
        <dbReference type="Proteomes" id="UP001152888"/>
    </source>
</evidence>
<comment type="subcellular location">
    <subcellularLocation>
        <location evidence="1">Mitochondrion inner membrane</location>
        <topology evidence="1">Peripheral membrane protein</topology>
        <orientation evidence="1">Matrix side</orientation>
    </subcellularLocation>
</comment>
<dbReference type="EMBL" id="CAKOFQ010008181">
    <property type="protein sequence ID" value="CAH2012434.1"/>
    <property type="molecule type" value="Genomic_DNA"/>
</dbReference>
<dbReference type="InterPro" id="IPR003197">
    <property type="entry name" value="QCR7"/>
</dbReference>
<comment type="caution">
    <text evidence="15">The sequence shown here is derived from an EMBL/GenBank/DDBJ whole genome shotgun (WGS) entry which is preliminary data.</text>
</comment>
<dbReference type="GO" id="GO:0006122">
    <property type="term" value="P:mitochondrial electron transport, ubiquinol to cytochrome c"/>
    <property type="evidence" value="ECO:0007669"/>
    <property type="project" value="InterPro"/>
</dbReference>